<organism evidence="4 5">
    <name type="scientific">Algibacter miyuki</name>
    <dbReference type="NCBI Taxonomy" id="1306933"/>
    <lineage>
        <taxon>Bacteria</taxon>
        <taxon>Pseudomonadati</taxon>
        <taxon>Bacteroidota</taxon>
        <taxon>Flavobacteriia</taxon>
        <taxon>Flavobacteriales</taxon>
        <taxon>Flavobacteriaceae</taxon>
        <taxon>Algibacter</taxon>
    </lineage>
</organism>
<sequence>MKHFSIALVFLFLFISCKEKPKPDSEINFKNGSFTSLLEIAKKENKLIFLDCYTSWCAPCKWMDKNVFTKPEVFSFYNKTFINVKLDMEKGEGPEIGKKYGVQSFPTYLFINHKGEVIHKSGSKMSAERFLDLGQNAINPKKALGTLAKFYEEGKLSVDEKLDYAIALRKSGASKSKKVLDEVMSQVDSTWLKTYSGWKLVQAFTSNEESDLFKLLNKNKSLYKEIAGESAINKVYEKVLKRNIYQSLNTLNSTLFLSQLDSLKKITDNPKDVAILHCEYFLKTKDSKKFIETSNFYVDNVLQNDPETIAFIARSATRDETDIDKDILKQSAYLISKAYQMPQNSYGTVSTYALIQSKMGNKEEAIKAGILAVKMADTISTKVKKIAKKKLEAIQAQFAN</sequence>
<gene>
    <name evidence="4" type="ORF">ACFFU1_18250</name>
</gene>
<evidence type="ECO:0000259" key="3">
    <source>
        <dbReference type="PROSITE" id="PS51352"/>
    </source>
</evidence>
<dbReference type="Gene3D" id="3.40.30.10">
    <property type="entry name" value="Glutaredoxin"/>
    <property type="match status" value="1"/>
</dbReference>
<dbReference type="InterPro" id="IPR036249">
    <property type="entry name" value="Thioredoxin-like_sf"/>
</dbReference>
<dbReference type="PROSITE" id="PS51352">
    <property type="entry name" value="THIOREDOXIN_2"/>
    <property type="match status" value="1"/>
</dbReference>
<evidence type="ECO:0000313" key="5">
    <source>
        <dbReference type="Proteomes" id="UP001589590"/>
    </source>
</evidence>
<keyword evidence="1" id="KW-0732">Signal</keyword>
<dbReference type="EMBL" id="JBHMFA010000035">
    <property type="protein sequence ID" value="MFB9106856.1"/>
    <property type="molecule type" value="Genomic_DNA"/>
</dbReference>
<feature type="domain" description="Thioredoxin" evidence="3">
    <location>
        <begin position="16"/>
        <end position="139"/>
    </location>
</feature>
<keyword evidence="5" id="KW-1185">Reference proteome</keyword>
<dbReference type="InterPro" id="IPR017937">
    <property type="entry name" value="Thioredoxin_CS"/>
</dbReference>
<keyword evidence="2" id="KW-0676">Redox-active center</keyword>
<evidence type="ECO:0000256" key="2">
    <source>
        <dbReference type="ARBA" id="ARBA00023284"/>
    </source>
</evidence>
<dbReference type="InterPro" id="IPR051099">
    <property type="entry name" value="AGR/TXD"/>
</dbReference>
<protein>
    <submittedName>
        <fullName evidence="4">Thioredoxin family protein</fullName>
    </submittedName>
</protein>
<dbReference type="SUPFAM" id="SSF52833">
    <property type="entry name" value="Thioredoxin-like"/>
    <property type="match status" value="1"/>
</dbReference>
<accession>A0ABV5H5Y0</accession>
<evidence type="ECO:0000256" key="1">
    <source>
        <dbReference type="ARBA" id="ARBA00022729"/>
    </source>
</evidence>
<dbReference type="InterPro" id="IPR004879">
    <property type="entry name" value="Ssp411-like_TRX"/>
</dbReference>
<proteinExistence type="predicted"/>
<dbReference type="InterPro" id="IPR013766">
    <property type="entry name" value="Thioredoxin_domain"/>
</dbReference>
<dbReference type="PROSITE" id="PS51257">
    <property type="entry name" value="PROKAR_LIPOPROTEIN"/>
    <property type="match status" value="1"/>
</dbReference>
<name>A0ABV5H5Y0_9FLAO</name>
<evidence type="ECO:0000313" key="4">
    <source>
        <dbReference type="EMBL" id="MFB9106856.1"/>
    </source>
</evidence>
<comment type="caution">
    <text evidence="4">The sequence shown here is derived from an EMBL/GenBank/DDBJ whole genome shotgun (WGS) entry which is preliminary data.</text>
</comment>
<dbReference type="PANTHER" id="PTHR15337:SF11">
    <property type="entry name" value="THIOREDOXIN DOMAIN-CONTAINING PROTEIN"/>
    <property type="match status" value="1"/>
</dbReference>
<dbReference type="PROSITE" id="PS00194">
    <property type="entry name" value="THIOREDOXIN_1"/>
    <property type="match status" value="1"/>
</dbReference>
<reference evidence="4 5" key="1">
    <citation type="submission" date="2024-09" db="EMBL/GenBank/DDBJ databases">
        <authorList>
            <person name="Sun Q."/>
            <person name="Mori K."/>
        </authorList>
    </citation>
    <scope>NUCLEOTIDE SEQUENCE [LARGE SCALE GENOMIC DNA]</scope>
    <source>
        <strain evidence="4 5">CECT 8300</strain>
    </source>
</reference>
<dbReference type="RefSeq" id="WP_290270891.1">
    <property type="nucleotide sequence ID" value="NZ_JAUFQP010000010.1"/>
</dbReference>
<dbReference type="Pfam" id="PF03190">
    <property type="entry name" value="Thioredox_DsbH"/>
    <property type="match status" value="1"/>
</dbReference>
<dbReference type="PANTHER" id="PTHR15337">
    <property type="entry name" value="ANTERIOR GRADIENT PROTEIN-RELATED"/>
    <property type="match status" value="1"/>
</dbReference>
<dbReference type="Proteomes" id="UP001589590">
    <property type="component" value="Unassembled WGS sequence"/>
</dbReference>